<dbReference type="EC" id="3.1.1.-" evidence="6"/>
<dbReference type="OrthoDB" id="19653at2759"/>
<keyword evidence="3 6" id="KW-0378">Hydrolase</keyword>
<dbReference type="InterPro" id="IPR029058">
    <property type="entry name" value="AB_hydrolase_fold"/>
</dbReference>
<dbReference type="Gene3D" id="3.40.50.1820">
    <property type="entry name" value="alpha/beta hydrolase"/>
    <property type="match status" value="1"/>
</dbReference>
<gene>
    <name evidence="8" type="ORF">DIATSA_LOCUS11165</name>
</gene>
<keyword evidence="2" id="KW-0719">Serine esterase</keyword>
<evidence type="ECO:0000256" key="4">
    <source>
        <dbReference type="ARBA" id="ARBA00023157"/>
    </source>
</evidence>
<evidence type="ECO:0000313" key="9">
    <source>
        <dbReference type="Proteomes" id="UP001153714"/>
    </source>
</evidence>
<proteinExistence type="inferred from homology"/>
<accession>A0A9N9RCG1</accession>
<dbReference type="Pfam" id="PF00135">
    <property type="entry name" value="COesterase"/>
    <property type="match status" value="1"/>
</dbReference>
<evidence type="ECO:0000256" key="6">
    <source>
        <dbReference type="RuleBase" id="RU361235"/>
    </source>
</evidence>
<dbReference type="InterPro" id="IPR019826">
    <property type="entry name" value="Carboxylesterase_B_AS"/>
</dbReference>
<protein>
    <recommendedName>
        <fullName evidence="6">Carboxylic ester hydrolase</fullName>
        <ecNumber evidence="6">3.1.1.-</ecNumber>
    </recommendedName>
</protein>
<reference evidence="8" key="2">
    <citation type="submission" date="2022-10" db="EMBL/GenBank/DDBJ databases">
        <authorList>
            <consortium name="ENA_rothamsted_submissions"/>
            <consortium name="culmorum"/>
            <person name="King R."/>
        </authorList>
    </citation>
    <scope>NUCLEOTIDE SEQUENCE</scope>
</reference>
<dbReference type="InterPro" id="IPR002018">
    <property type="entry name" value="CarbesteraseB"/>
</dbReference>
<dbReference type="SUPFAM" id="SSF53474">
    <property type="entry name" value="alpha/beta-Hydrolases"/>
    <property type="match status" value="1"/>
</dbReference>
<dbReference type="PANTHER" id="PTHR43142:SF1">
    <property type="entry name" value="CARBOXYLIC ESTER HYDROLASE"/>
    <property type="match status" value="1"/>
</dbReference>
<keyword evidence="5" id="KW-0325">Glycoprotein</keyword>
<feature type="domain" description="Carboxylesterase type B" evidence="7">
    <location>
        <begin position="1"/>
        <end position="368"/>
    </location>
</feature>
<evidence type="ECO:0000313" key="8">
    <source>
        <dbReference type="EMBL" id="CAG9793752.1"/>
    </source>
</evidence>
<comment type="similarity">
    <text evidence="1 6">Belongs to the type-B carboxylesterase/lipase family.</text>
</comment>
<dbReference type="Proteomes" id="UP001153714">
    <property type="component" value="Chromosome 6"/>
</dbReference>
<evidence type="ECO:0000256" key="5">
    <source>
        <dbReference type="ARBA" id="ARBA00023180"/>
    </source>
</evidence>
<dbReference type="EMBL" id="OU893337">
    <property type="protein sequence ID" value="CAG9793752.1"/>
    <property type="molecule type" value="Genomic_DNA"/>
</dbReference>
<evidence type="ECO:0000256" key="3">
    <source>
        <dbReference type="ARBA" id="ARBA00022801"/>
    </source>
</evidence>
<name>A0A9N9RCG1_9NEOP</name>
<dbReference type="GO" id="GO:0052689">
    <property type="term" value="F:carboxylic ester hydrolase activity"/>
    <property type="evidence" value="ECO:0007669"/>
    <property type="project" value="UniProtKB-KW"/>
</dbReference>
<evidence type="ECO:0000259" key="7">
    <source>
        <dbReference type="Pfam" id="PF00135"/>
    </source>
</evidence>
<evidence type="ECO:0000256" key="1">
    <source>
        <dbReference type="ARBA" id="ARBA00005964"/>
    </source>
</evidence>
<dbReference type="PROSITE" id="PS00122">
    <property type="entry name" value="CARBOXYLESTERASE_B_1"/>
    <property type="match status" value="1"/>
</dbReference>
<dbReference type="PANTHER" id="PTHR43142">
    <property type="entry name" value="CARBOXYLIC ESTER HYDROLASE"/>
    <property type="match status" value="1"/>
</dbReference>
<keyword evidence="9" id="KW-1185">Reference proteome</keyword>
<reference evidence="8" key="1">
    <citation type="submission" date="2021-12" db="EMBL/GenBank/DDBJ databases">
        <authorList>
            <person name="King R."/>
        </authorList>
    </citation>
    <scope>NUCLEOTIDE SEQUENCE</scope>
</reference>
<dbReference type="AlphaFoldDB" id="A0A9N9RCG1"/>
<organism evidence="8 9">
    <name type="scientific">Diatraea saccharalis</name>
    <name type="common">sugarcane borer</name>
    <dbReference type="NCBI Taxonomy" id="40085"/>
    <lineage>
        <taxon>Eukaryota</taxon>
        <taxon>Metazoa</taxon>
        <taxon>Ecdysozoa</taxon>
        <taxon>Arthropoda</taxon>
        <taxon>Hexapoda</taxon>
        <taxon>Insecta</taxon>
        <taxon>Pterygota</taxon>
        <taxon>Neoptera</taxon>
        <taxon>Endopterygota</taxon>
        <taxon>Lepidoptera</taxon>
        <taxon>Glossata</taxon>
        <taxon>Ditrysia</taxon>
        <taxon>Pyraloidea</taxon>
        <taxon>Crambidae</taxon>
        <taxon>Crambinae</taxon>
        <taxon>Diatraea</taxon>
    </lineage>
</organism>
<evidence type="ECO:0000256" key="2">
    <source>
        <dbReference type="ARBA" id="ARBA00022487"/>
    </source>
</evidence>
<keyword evidence="4" id="KW-1015">Disulfide bond</keyword>
<sequence>MGLKDQVFALKWVRDNIRVFGGDPNNVTIYGLSAGAASVEYLLLSETCKGLFSKAILQSGSAINHWASQYNILDLSVKLAQNLGFKGNETDTKAILAFLMEQPSENLSIKAKETVAASAVDGLNFGFVPSIEKDFDNGEAFLTTYPYNLLDSGNFIRVPTIRGFCEMEGLLNEMFNPNVVKKLKEHKIFTDIWKYPINSNDREHYNKKLYEEYLQGKNNDTEIENGIFEFLGHHDFTAGIILATRKAILYDAIPSYLYMFAFETPNNFVRKLFKMSRKGVCHGSDAGYTLGIDTTKIYGKITPTTSDVLISKRMCKMWTDFAKTGNPTPSTDDLIPIVWPAYNDKEQSYLVIDEQMRIQHRYEPSKIAIFEEIYNKYRK</sequence>